<comment type="caution">
    <text evidence="4">The sequence shown here is derived from an EMBL/GenBank/DDBJ whole genome shotgun (WGS) entry which is preliminary data.</text>
</comment>
<dbReference type="FunFam" id="3.10.129.10:FF:000042">
    <property type="entry name" value="MaoC domain protein dehydratase"/>
    <property type="match status" value="1"/>
</dbReference>
<dbReference type="VEuPathDB" id="TriTrypDB:ECC02_000970"/>
<evidence type="ECO:0000313" key="4">
    <source>
        <dbReference type="EMBL" id="KAF5226036.1"/>
    </source>
</evidence>
<sequence>MHVFIYLFFCCFFLLSHSLFFFFLTFSCLSHFLYRLLSMLKVCLGRMGRIIRIGDTAFTRRVISQEDVKAFGPLVGDNNPIHFDENAAKTAGFPSTVVYGMLAGSLFSGLLGSELPGPQSIYLSQTLRFVAPVLVGDEVEARVTVTQFKKSKFMIAFRTTVSRIDPETGKETLCIVGTSVGMNKTVTFEGESEWTVPRVE</sequence>
<dbReference type="VEuPathDB" id="TriTrypDB:BCY84_12656"/>
<dbReference type="InterPro" id="IPR002539">
    <property type="entry name" value="MaoC-like_dom"/>
</dbReference>
<dbReference type="SUPFAM" id="SSF54637">
    <property type="entry name" value="Thioesterase/thiol ester dehydrase-isomerase"/>
    <property type="match status" value="1"/>
</dbReference>
<dbReference type="Gene3D" id="3.10.129.10">
    <property type="entry name" value="Hotdog Thioesterase"/>
    <property type="match status" value="1"/>
</dbReference>
<dbReference type="InterPro" id="IPR050965">
    <property type="entry name" value="UPF0336/Enoyl-CoA_hydratase"/>
</dbReference>
<dbReference type="PANTHER" id="PTHR43437:SF3">
    <property type="entry name" value="HYDROXYACYL-THIOESTER DEHYDRATASE TYPE 2, MITOCHONDRIAL"/>
    <property type="match status" value="1"/>
</dbReference>
<dbReference type="PANTHER" id="PTHR43437">
    <property type="entry name" value="HYDROXYACYL-THIOESTER DEHYDRATASE TYPE 2, MITOCHONDRIAL-RELATED"/>
    <property type="match status" value="1"/>
</dbReference>
<dbReference type="EMBL" id="JABDHM010000004">
    <property type="protein sequence ID" value="KAF5226036.1"/>
    <property type="molecule type" value="Genomic_DNA"/>
</dbReference>
<keyword evidence="1" id="KW-0456">Lyase</keyword>
<evidence type="ECO:0000256" key="2">
    <source>
        <dbReference type="SAM" id="Phobius"/>
    </source>
</evidence>
<evidence type="ECO:0000313" key="5">
    <source>
        <dbReference type="Proteomes" id="UP000583944"/>
    </source>
</evidence>
<protein>
    <recommendedName>
        <fullName evidence="3">MaoC-like domain-containing protein</fullName>
    </recommendedName>
</protein>
<keyword evidence="2" id="KW-0812">Transmembrane</keyword>
<dbReference type="GO" id="GO:0006633">
    <property type="term" value="P:fatty acid biosynthetic process"/>
    <property type="evidence" value="ECO:0007669"/>
    <property type="project" value="TreeGrafter"/>
</dbReference>
<dbReference type="GO" id="GO:0005739">
    <property type="term" value="C:mitochondrion"/>
    <property type="evidence" value="ECO:0007669"/>
    <property type="project" value="TreeGrafter"/>
</dbReference>
<feature type="domain" description="MaoC-like" evidence="3">
    <location>
        <begin position="60"/>
        <end position="161"/>
    </location>
</feature>
<organism evidence="4 5">
    <name type="scientific">Trypanosoma cruzi</name>
    <dbReference type="NCBI Taxonomy" id="5693"/>
    <lineage>
        <taxon>Eukaryota</taxon>
        <taxon>Discoba</taxon>
        <taxon>Euglenozoa</taxon>
        <taxon>Kinetoplastea</taxon>
        <taxon>Metakinetoplastina</taxon>
        <taxon>Trypanosomatida</taxon>
        <taxon>Trypanosomatidae</taxon>
        <taxon>Trypanosoma</taxon>
        <taxon>Schizotrypanum</taxon>
    </lineage>
</organism>
<dbReference type="Proteomes" id="UP000583944">
    <property type="component" value="Unassembled WGS sequence"/>
</dbReference>
<gene>
    <name evidence="4" type="ORF">ECC02_000970</name>
</gene>
<dbReference type="InterPro" id="IPR029069">
    <property type="entry name" value="HotDog_dom_sf"/>
</dbReference>
<keyword evidence="2" id="KW-0472">Membrane</keyword>
<accession>A0A7J6YI04</accession>
<proteinExistence type="predicted"/>
<dbReference type="Pfam" id="PF01575">
    <property type="entry name" value="MaoC_dehydratas"/>
    <property type="match status" value="1"/>
</dbReference>
<name>A0A7J6YI04_TRYCR</name>
<keyword evidence="2" id="KW-1133">Transmembrane helix</keyword>
<dbReference type="GO" id="GO:0019171">
    <property type="term" value="F:(3R)-hydroxyacyl-[acyl-carrier-protein] dehydratase activity"/>
    <property type="evidence" value="ECO:0007669"/>
    <property type="project" value="TreeGrafter"/>
</dbReference>
<reference evidence="4 5" key="1">
    <citation type="journal article" date="2019" name="Genome Biol. Evol.">
        <title>Nanopore Sequencing Significantly Improves Genome Assembly of the Protozoan Parasite Trypanosoma cruzi.</title>
        <authorList>
            <person name="Diaz-Viraque F."/>
            <person name="Pita S."/>
            <person name="Greif G."/>
            <person name="de Souza R.C.M."/>
            <person name="Iraola G."/>
            <person name="Robello C."/>
        </authorList>
    </citation>
    <scope>NUCLEOTIDE SEQUENCE [LARGE SCALE GENOMIC DNA]</scope>
    <source>
        <strain evidence="4 5">Berenice</strain>
    </source>
</reference>
<feature type="transmembrane region" description="Helical" evidence="2">
    <location>
        <begin position="6"/>
        <end position="34"/>
    </location>
</feature>
<dbReference type="CDD" id="cd03449">
    <property type="entry name" value="R_hydratase"/>
    <property type="match status" value="1"/>
</dbReference>
<evidence type="ECO:0000259" key="3">
    <source>
        <dbReference type="Pfam" id="PF01575"/>
    </source>
</evidence>
<dbReference type="AlphaFoldDB" id="A0A7J6YI04"/>
<evidence type="ECO:0000256" key="1">
    <source>
        <dbReference type="ARBA" id="ARBA00023239"/>
    </source>
</evidence>